<dbReference type="Pfam" id="PF03176">
    <property type="entry name" value="MMPL"/>
    <property type="match status" value="2"/>
</dbReference>
<feature type="transmembrane region" description="Helical" evidence="7">
    <location>
        <begin position="182"/>
        <end position="202"/>
    </location>
</feature>
<feature type="transmembrane region" description="Helical" evidence="7">
    <location>
        <begin position="305"/>
        <end position="332"/>
    </location>
</feature>
<feature type="transmembrane region" description="Helical" evidence="7">
    <location>
        <begin position="368"/>
        <end position="388"/>
    </location>
</feature>
<evidence type="ECO:0000256" key="7">
    <source>
        <dbReference type="SAM" id="Phobius"/>
    </source>
</evidence>
<keyword evidence="10" id="KW-1185">Reference proteome</keyword>
<dbReference type="InterPro" id="IPR000731">
    <property type="entry name" value="SSD"/>
</dbReference>
<protein>
    <submittedName>
        <fullName evidence="9">MMPL family transporter</fullName>
    </submittedName>
</protein>
<comment type="subcellular location">
    <subcellularLocation>
        <location evidence="1">Cell membrane</location>
        <topology evidence="1">Multi-pass membrane protein</topology>
    </subcellularLocation>
</comment>
<feature type="transmembrane region" description="Helical" evidence="7">
    <location>
        <begin position="673"/>
        <end position="692"/>
    </location>
</feature>
<keyword evidence="6 7" id="KW-0472">Membrane</keyword>
<reference evidence="9 10" key="1">
    <citation type="submission" date="2021-07" db="EMBL/GenBank/DDBJ databases">
        <title>Whole Genome Sequence of Nocardia Iowensis.</title>
        <authorList>
            <person name="Lamm A."/>
            <person name="Collins-Fairclough A.M."/>
            <person name="Bunk B."/>
            <person name="Sproer C."/>
        </authorList>
    </citation>
    <scope>NUCLEOTIDE SEQUENCE [LARGE SCALE GENOMIC DNA]</scope>
    <source>
        <strain evidence="9 10">NRRL 5646</strain>
    </source>
</reference>
<keyword evidence="5 7" id="KW-1133">Transmembrane helix</keyword>
<dbReference type="InterPro" id="IPR004869">
    <property type="entry name" value="MMPL_dom"/>
</dbReference>
<name>A0ABX8RL63_NOCIO</name>
<evidence type="ECO:0000313" key="9">
    <source>
        <dbReference type="EMBL" id="QXN90066.1"/>
    </source>
</evidence>
<proteinExistence type="inferred from homology"/>
<feature type="transmembrane region" description="Helical" evidence="7">
    <location>
        <begin position="231"/>
        <end position="252"/>
    </location>
</feature>
<gene>
    <name evidence="9" type="ORF">KV110_32230</name>
</gene>
<sequence length="736" mass="77572">MLERLAALTVRRPWRCLVLAILLVVLGGVASAAVFGKLSAGGFTVADSESAQAAELLQTEFKQQAPNLTLLVTAPDGVDSPAAAADGEALAKKLAAEPGVTDVSSYWTAGRAPQLRGEDGQRALVLGAISGDDTTVEKRIKTLQPEYQGEFGSLRVQVGGNAVLQHEMVVQGQEDATKGEALVFPVTLVLLVLFFGSVVAALIPLAVALVAMMICFGVMWLLASVSSLSSLAISIVTLLGLGLAIDYSLLFVNRYREELAAGRDIPNAIRITMGSAGRTVIFSAFTVAIALAGLIWFPLEAIRSMGYAGIATALIAGATSVTVLPALLTVLGPRVDKWRVRRRSATPSMETADGFWHRLATTVMRRPVPIATVVIIFLLLLGAPALGMKLGMPDERIMPESSSARQVADVIRSDFDTSGQNALLVVLPEAPSDRQAVADYAAALSALPNVAQVQTVTGSYRSGTQQAAAGPQDARFATDSAVYLTVLPTPAGVDESDALVTQVRETQAPFETMLTGVAATNQDSTNTIIDRLPYALGSIAVVMVVLLFMVTGSVLVPFLSLLLSLLSLTATFGALVWIFQDGHLSGLLGFTATGTLSPTVPTLLFGLSFGLAMDYQVFLLARIREEYDQTGDGTAAVAIGLERIGRIVTAAAVTIAVVFLAFIISGISMSKAFGIGLPLAVLMDATLIRGALLPATMRLFGKATWWAPLWLRRIYEGAALHRSVEEPLDKKPVAAG</sequence>
<dbReference type="Proteomes" id="UP000694257">
    <property type="component" value="Chromosome"/>
</dbReference>
<dbReference type="PANTHER" id="PTHR33406:SF11">
    <property type="entry name" value="MEMBRANE PROTEIN SCO6666-RELATED"/>
    <property type="match status" value="1"/>
</dbReference>
<accession>A0ABX8RL63</accession>
<evidence type="ECO:0000256" key="6">
    <source>
        <dbReference type="ARBA" id="ARBA00023136"/>
    </source>
</evidence>
<keyword evidence="3" id="KW-1003">Cell membrane</keyword>
<comment type="similarity">
    <text evidence="2">Belongs to the resistance-nodulation-cell division (RND) (TC 2.A.6) family. MmpL subfamily.</text>
</comment>
<organism evidence="9 10">
    <name type="scientific">Nocardia iowensis</name>
    <dbReference type="NCBI Taxonomy" id="204891"/>
    <lineage>
        <taxon>Bacteria</taxon>
        <taxon>Bacillati</taxon>
        <taxon>Actinomycetota</taxon>
        <taxon>Actinomycetes</taxon>
        <taxon>Mycobacteriales</taxon>
        <taxon>Nocardiaceae</taxon>
        <taxon>Nocardia</taxon>
    </lineage>
</organism>
<feature type="transmembrane region" description="Helical" evidence="7">
    <location>
        <begin position="599"/>
        <end position="621"/>
    </location>
</feature>
<feature type="transmembrane region" description="Helical" evidence="7">
    <location>
        <begin position="532"/>
        <end position="551"/>
    </location>
</feature>
<evidence type="ECO:0000256" key="3">
    <source>
        <dbReference type="ARBA" id="ARBA00022475"/>
    </source>
</evidence>
<evidence type="ECO:0000256" key="2">
    <source>
        <dbReference type="ARBA" id="ARBA00010157"/>
    </source>
</evidence>
<evidence type="ECO:0000256" key="5">
    <source>
        <dbReference type="ARBA" id="ARBA00022989"/>
    </source>
</evidence>
<evidence type="ECO:0000256" key="4">
    <source>
        <dbReference type="ARBA" id="ARBA00022692"/>
    </source>
</evidence>
<feature type="transmembrane region" description="Helical" evidence="7">
    <location>
        <begin position="207"/>
        <end position="225"/>
    </location>
</feature>
<dbReference type="InterPro" id="IPR050545">
    <property type="entry name" value="Mycobact_MmpL"/>
</dbReference>
<keyword evidence="4 7" id="KW-0812">Transmembrane</keyword>
<evidence type="ECO:0000256" key="1">
    <source>
        <dbReference type="ARBA" id="ARBA00004651"/>
    </source>
</evidence>
<dbReference type="RefSeq" id="WP_218470938.1">
    <property type="nucleotide sequence ID" value="NZ_BAABJN010000006.1"/>
</dbReference>
<evidence type="ECO:0000313" key="10">
    <source>
        <dbReference type="Proteomes" id="UP000694257"/>
    </source>
</evidence>
<feature type="transmembrane region" description="Helical" evidence="7">
    <location>
        <begin position="647"/>
        <end position="667"/>
    </location>
</feature>
<feature type="transmembrane region" description="Helical" evidence="7">
    <location>
        <begin position="558"/>
        <end position="579"/>
    </location>
</feature>
<dbReference type="PROSITE" id="PS50156">
    <property type="entry name" value="SSD"/>
    <property type="match status" value="1"/>
</dbReference>
<evidence type="ECO:0000259" key="8">
    <source>
        <dbReference type="PROSITE" id="PS50156"/>
    </source>
</evidence>
<feature type="transmembrane region" description="Helical" evidence="7">
    <location>
        <begin position="280"/>
        <end position="299"/>
    </location>
</feature>
<dbReference type="EMBL" id="CP078145">
    <property type="protein sequence ID" value="QXN90066.1"/>
    <property type="molecule type" value="Genomic_DNA"/>
</dbReference>
<feature type="domain" description="SSD" evidence="8">
    <location>
        <begin position="201"/>
        <end position="330"/>
    </location>
</feature>
<dbReference type="PANTHER" id="PTHR33406">
    <property type="entry name" value="MEMBRANE PROTEIN MJ1562-RELATED"/>
    <property type="match status" value="1"/>
</dbReference>